<dbReference type="OrthoDB" id="2886589at2"/>
<gene>
    <name evidence="2" type="ORF">SAMN05421670_0517</name>
</gene>
<keyword evidence="3" id="KW-1185">Reference proteome</keyword>
<organism evidence="2 3">
    <name type="scientific">Psychrobacillus psychrotolerans</name>
    <dbReference type="NCBI Taxonomy" id="126156"/>
    <lineage>
        <taxon>Bacteria</taxon>
        <taxon>Bacillati</taxon>
        <taxon>Bacillota</taxon>
        <taxon>Bacilli</taxon>
        <taxon>Bacillales</taxon>
        <taxon>Bacillaceae</taxon>
        <taxon>Psychrobacillus</taxon>
    </lineage>
</organism>
<accession>A0A1I5URU0</accession>
<keyword evidence="1" id="KW-1133">Transmembrane helix</keyword>
<dbReference type="RefSeq" id="WP_093533888.1">
    <property type="nucleotide sequence ID" value="NZ_FOXU01000001.1"/>
</dbReference>
<reference evidence="3" key="1">
    <citation type="submission" date="2016-10" db="EMBL/GenBank/DDBJ databases">
        <authorList>
            <person name="Varghese N."/>
            <person name="Submissions S."/>
        </authorList>
    </citation>
    <scope>NUCLEOTIDE SEQUENCE [LARGE SCALE GENOMIC DNA]</scope>
    <source>
        <strain evidence="3">DSM 11706</strain>
    </source>
</reference>
<name>A0A1I5URU0_9BACI</name>
<feature type="transmembrane region" description="Helical" evidence="1">
    <location>
        <begin position="6"/>
        <end position="24"/>
    </location>
</feature>
<dbReference type="AlphaFoldDB" id="A0A1I5URU0"/>
<keyword evidence="1" id="KW-0812">Transmembrane</keyword>
<evidence type="ECO:0000313" key="2">
    <source>
        <dbReference type="EMBL" id="SFP97993.1"/>
    </source>
</evidence>
<proteinExistence type="predicted"/>
<evidence type="ECO:0000256" key="1">
    <source>
        <dbReference type="SAM" id="Phobius"/>
    </source>
</evidence>
<evidence type="ECO:0000313" key="3">
    <source>
        <dbReference type="Proteomes" id="UP000198734"/>
    </source>
</evidence>
<keyword evidence="1" id="KW-0472">Membrane</keyword>
<sequence>MFKKNIQAVIWAFIVIVLVMIWLLPRGDDKEQIAGEINNHWNVANINHIEVIDDNKSVAFSQTVDGNEMEVYLEKSLFSWEKKSDYSFNPEGITEPIHLSFFSSPFSNEEEFNAVLLRVFDKEIDSVQIVKGDDTIHNFKLLTKDSGKKFALFRTKSDELFDAEYIAYNSEGEVVYMKPAQ</sequence>
<dbReference type="STRING" id="126156.SAMN05421670_0517"/>
<protein>
    <submittedName>
        <fullName evidence="2">Uncharacterized protein</fullName>
    </submittedName>
</protein>
<dbReference type="EMBL" id="FOXU01000001">
    <property type="protein sequence ID" value="SFP97993.1"/>
    <property type="molecule type" value="Genomic_DNA"/>
</dbReference>
<dbReference type="Proteomes" id="UP000198734">
    <property type="component" value="Unassembled WGS sequence"/>
</dbReference>